<dbReference type="GeneID" id="31006175"/>
<keyword evidence="3" id="KW-1185">Reference proteome</keyword>
<proteinExistence type="predicted"/>
<dbReference type="AlphaFoldDB" id="A0A225AWN3"/>
<dbReference type="OrthoDB" id="4725912at2759"/>
<evidence type="ECO:0000313" key="2">
    <source>
        <dbReference type="EMBL" id="OKL57907.1"/>
    </source>
</evidence>
<protein>
    <submittedName>
        <fullName evidence="2">Uncharacterized protein</fullName>
    </submittedName>
</protein>
<accession>A0A225AWN3</accession>
<gene>
    <name evidence="2" type="ORF">UA08_06420</name>
</gene>
<dbReference type="RefSeq" id="XP_020118028.1">
    <property type="nucleotide sequence ID" value="XM_020269075.1"/>
</dbReference>
<sequence>MDKKSETAKYAQTAQLDEPSPPPYSARDTQESQVPSPYPPQSYHMQAPLRTLKAEYTKWTLTGLRVYDATTSENLYEAKIKWMKSSMAFTKPGSTDPFATVKFHTFTPRWDIQFDGMASFTVPLKGKLNYKGMHTSLALQNSRLTWKCKYHLSTMDLDCRDERSVMIARMQANVWKYKKICSIEFFDGESSVHGPIMDELVVTGLAMLEYVLMVNPGMVSGSC</sequence>
<feature type="region of interest" description="Disordered" evidence="1">
    <location>
        <begin position="1"/>
        <end position="44"/>
    </location>
</feature>
<name>A0A225AWN3_TALAT</name>
<evidence type="ECO:0000313" key="3">
    <source>
        <dbReference type="Proteomes" id="UP000214365"/>
    </source>
</evidence>
<comment type="caution">
    <text evidence="2">The sequence shown here is derived from an EMBL/GenBank/DDBJ whole genome shotgun (WGS) entry which is preliminary data.</text>
</comment>
<dbReference type="EMBL" id="LFMY01000010">
    <property type="protein sequence ID" value="OKL57907.1"/>
    <property type="molecule type" value="Genomic_DNA"/>
</dbReference>
<dbReference type="Proteomes" id="UP000214365">
    <property type="component" value="Unassembled WGS sequence"/>
</dbReference>
<organism evidence="2 3">
    <name type="scientific">Talaromyces atroroseus</name>
    <dbReference type="NCBI Taxonomy" id="1441469"/>
    <lineage>
        <taxon>Eukaryota</taxon>
        <taxon>Fungi</taxon>
        <taxon>Dikarya</taxon>
        <taxon>Ascomycota</taxon>
        <taxon>Pezizomycotina</taxon>
        <taxon>Eurotiomycetes</taxon>
        <taxon>Eurotiomycetidae</taxon>
        <taxon>Eurotiales</taxon>
        <taxon>Trichocomaceae</taxon>
        <taxon>Talaromyces</taxon>
        <taxon>Talaromyces sect. Trachyspermi</taxon>
    </lineage>
</organism>
<evidence type="ECO:0000256" key="1">
    <source>
        <dbReference type="SAM" id="MobiDB-lite"/>
    </source>
</evidence>
<reference evidence="2 3" key="1">
    <citation type="submission" date="2015-06" db="EMBL/GenBank/DDBJ databases">
        <title>Talaromyces atroroseus IBT 11181 draft genome.</title>
        <authorList>
            <person name="Rasmussen K.B."/>
            <person name="Rasmussen S."/>
            <person name="Petersen B."/>
            <person name="Sicheritz-Ponten T."/>
            <person name="Mortensen U.H."/>
            <person name="Thrane U."/>
        </authorList>
    </citation>
    <scope>NUCLEOTIDE SEQUENCE [LARGE SCALE GENOMIC DNA]</scope>
    <source>
        <strain evidence="2 3">IBT 11181</strain>
    </source>
</reference>